<keyword evidence="2" id="KW-0378">Hydrolase</keyword>
<evidence type="ECO:0000259" key="4">
    <source>
        <dbReference type="Pfam" id="PF01156"/>
    </source>
</evidence>
<dbReference type="GO" id="GO:0008477">
    <property type="term" value="F:purine nucleosidase activity"/>
    <property type="evidence" value="ECO:0007669"/>
    <property type="project" value="TreeGrafter"/>
</dbReference>
<comment type="similarity">
    <text evidence="1">Belongs to the IUNH family.</text>
</comment>
<dbReference type="Pfam" id="PF01156">
    <property type="entry name" value="IU_nuc_hydro"/>
    <property type="match status" value="1"/>
</dbReference>
<sequence>GDYDDFLAILYALKSKELDVRGVTYQGGGWSHAASAQNIVDIIDDIYPGKNIPVILGADYSLYESDRNPNTLGSPGCTHQKSVPEGAGGRRDTDLLFGLNRKLRLSKRIWYDAIKGFNITKDFSDLIDSTIKQTGKKPVIIATGPVTNIAKLLRAFPTYTTKIERVFWMAGALDIAGNMYSVPNNTRAEFNVYLDCVAAQELLAATDLKITLIPLDFTNKTPLNTAFFNKLSALTSFYGKFAYEFLSMIRATWLGGDPGFFSGFFLWDPKAVAVVKNVGIAKIAPNRTLAVTCEGNVDYDGQFVVSQVLIKANLQIAVEPIISNPVDNSPFFQDFINVLRN</sequence>
<gene>
    <name evidence="5" type="ORF">AGERDE_LOCUS7493</name>
</gene>
<dbReference type="Proteomes" id="UP000789831">
    <property type="component" value="Unassembled WGS sequence"/>
</dbReference>
<protein>
    <submittedName>
        <fullName evidence="5">6497_t:CDS:1</fullName>
    </submittedName>
</protein>
<comment type="caution">
    <text evidence="5">The sequence shown here is derived from an EMBL/GenBank/DDBJ whole genome shotgun (WGS) entry which is preliminary data.</text>
</comment>
<name>A0A9N9BJK1_9GLOM</name>
<evidence type="ECO:0000256" key="2">
    <source>
        <dbReference type="ARBA" id="ARBA00022801"/>
    </source>
</evidence>
<dbReference type="InterPro" id="IPR023186">
    <property type="entry name" value="IUNH"/>
</dbReference>
<evidence type="ECO:0000256" key="1">
    <source>
        <dbReference type="ARBA" id="ARBA00009176"/>
    </source>
</evidence>
<dbReference type="InterPro" id="IPR001910">
    <property type="entry name" value="Inosine/uridine_hydrolase_dom"/>
</dbReference>
<reference evidence="5" key="1">
    <citation type="submission" date="2021-06" db="EMBL/GenBank/DDBJ databases">
        <authorList>
            <person name="Kallberg Y."/>
            <person name="Tangrot J."/>
            <person name="Rosling A."/>
        </authorList>
    </citation>
    <scope>NUCLEOTIDE SEQUENCE</scope>
    <source>
        <strain evidence="5">MT106</strain>
    </source>
</reference>
<dbReference type="GO" id="GO:0006152">
    <property type="term" value="P:purine nucleoside catabolic process"/>
    <property type="evidence" value="ECO:0007669"/>
    <property type="project" value="TreeGrafter"/>
</dbReference>
<keyword evidence="6" id="KW-1185">Reference proteome</keyword>
<dbReference type="PANTHER" id="PTHR12304:SF46">
    <property type="entry name" value="INOSINE-ADENOSINE-GUANOSINE-NUCLEOSIDE HYDROLASE"/>
    <property type="match status" value="1"/>
</dbReference>
<dbReference type="AlphaFoldDB" id="A0A9N9BJK1"/>
<dbReference type="EMBL" id="CAJVPL010001377">
    <property type="protein sequence ID" value="CAG8568015.1"/>
    <property type="molecule type" value="Genomic_DNA"/>
</dbReference>
<dbReference type="OrthoDB" id="5783963at2759"/>
<dbReference type="InterPro" id="IPR036452">
    <property type="entry name" value="Ribo_hydro-like"/>
</dbReference>
<evidence type="ECO:0000313" key="6">
    <source>
        <dbReference type="Proteomes" id="UP000789831"/>
    </source>
</evidence>
<keyword evidence="3" id="KW-0326">Glycosidase</keyword>
<evidence type="ECO:0000256" key="3">
    <source>
        <dbReference type="ARBA" id="ARBA00023295"/>
    </source>
</evidence>
<feature type="non-terminal residue" evidence="5">
    <location>
        <position position="1"/>
    </location>
</feature>
<dbReference type="PANTHER" id="PTHR12304">
    <property type="entry name" value="INOSINE-URIDINE PREFERRING NUCLEOSIDE HYDROLASE"/>
    <property type="match status" value="1"/>
</dbReference>
<proteinExistence type="inferred from homology"/>
<dbReference type="GO" id="GO:0005829">
    <property type="term" value="C:cytosol"/>
    <property type="evidence" value="ECO:0007669"/>
    <property type="project" value="TreeGrafter"/>
</dbReference>
<accession>A0A9N9BJK1</accession>
<organism evidence="5 6">
    <name type="scientific">Ambispora gerdemannii</name>
    <dbReference type="NCBI Taxonomy" id="144530"/>
    <lineage>
        <taxon>Eukaryota</taxon>
        <taxon>Fungi</taxon>
        <taxon>Fungi incertae sedis</taxon>
        <taxon>Mucoromycota</taxon>
        <taxon>Glomeromycotina</taxon>
        <taxon>Glomeromycetes</taxon>
        <taxon>Archaeosporales</taxon>
        <taxon>Ambisporaceae</taxon>
        <taxon>Ambispora</taxon>
    </lineage>
</organism>
<feature type="domain" description="Inosine/uridine-preferring nucleoside hydrolase" evidence="4">
    <location>
        <begin position="3"/>
        <end position="306"/>
    </location>
</feature>
<dbReference type="SUPFAM" id="SSF53590">
    <property type="entry name" value="Nucleoside hydrolase"/>
    <property type="match status" value="1"/>
</dbReference>
<dbReference type="Gene3D" id="3.90.245.10">
    <property type="entry name" value="Ribonucleoside hydrolase-like"/>
    <property type="match status" value="1"/>
</dbReference>
<evidence type="ECO:0000313" key="5">
    <source>
        <dbReference type="EMBL" id="CAG8568015.1"/>
    </source>
</evidence>